<evidence type="ECO:0008006" key="2">
    <source>
        <dbReference type="Google" id="ProtNLM"/>
    </source>
</evidence>
<dbReference type="EMBL" id="CP000927">
    <property type="protein sequence ID" value="ABZ71141.1"/>
    <property type="molecule type" value="Genomic_DNA"/>
</dbReference>
<protein>
    <recommendedName>
        <fullName evidence="2">DUF736 domain-containing protein</fullName>
    </recommendedName>
</protein>
<dbReference type="Pfam" id="PF05284">
    <property type="entry name" value="DUF736"/>
    <property type="match status" value="1"/>
</dbReference>
<accession>B0T6S6</accession>
<dbReference type="AlphaFoldDB" id="B0T6S6"/>
<sequence length="108" mass="11795">MTAVLGFVTRSETGAFKGHLRTLNIRADIDVVPVRDKTSAAYPDYRVTCAGVEVGAGWNNINQTTRQPYVGLSLCHPDIGPRTYKVNLGRAAGQDDDDVFALIWNAED</sequence>
<dbReference type="HOGENOM" id="CLU_109334_2_1_5"/>
<dbReference type="eggNOG" id="COG5489">
    <property type="taxonomic scope" value="Bacteria"/>
</dbReference>
<name>B0T6S6_CAUSK</name>
<dbReference type="OrthoDB" id="9800788at2"/>
<dbReference type="STRING" id="366602.Caul_2013"/>
<dbReference type="KEGG" id="cak:Caul_2013"/>
<organism evidence="1">
    <name type="scientific">Caulobacter sp. (strain K31)</name>
    <dbReference type="NCBI Taxonomy" id="366602"/>
    <lineage>
        <taxon>Bacteria</taxon>
        <taxon>Pseudomonadati</taxon>
        <taxon>Pseudomonadota</taxon>
        <taxon>Alphaproteobacteria</taxon>
        <taxon>Caulobacterales</taxon>
        <taxon>Caulobacteraceae</taxon>
        <taxon>Caulobacter</taxon>
    </lineage>
</organism>
<gene>
    <name evidence="1" type="ordered locus">Caul_2013</name>
</gene>
<dbReference type="InterPro" id="IPR007948">
    <property type="entry name" value="DUF736"/>
</dbReference>
<reference evidence="1" key="1">
    <citation type="submission" date="2008-01" db="EMBL/GenBank/DDBJ databases">
        <title>Complete sequence of chromosome of Caulobacter sp. K31.</title>
        <authorList>
            <consortium name="US DOE Joint Genome Institute"/>
            <person name="Copeland A."/>
            <person name="Lucas S."/>
            <person name="Lapidus A."/>
            <person name="Barry K."/>
            <person name="Glavina del Rio T."/>
            <person name="Dalin E."/>
            <person name="Tice H."/>
            <person name="Pitluck S."/>
            <person name="Bruce D."/>
            <person name="Goodwin L."/>
            <person name="Thompson L.S."/>
            <person name="Brettin T."/>
            <person name="Detter J.C."/>
            <person name="Han C."/>
            <person name="Schmutz J."/>
            <person name="Larimer F."/>
            <person name="Land M."/>
            <person name="Hauser L."/>
            <person name="Kyrpides N."/>
            <person name="Kim E."/>
            <person name="Stephens C."/>
            <person name="Richardson P."/>
        </authorList>
    </citation>
    <scope>NUCLEOTIDE SEQUENCE [LARGE SCALE GENOMIC DNA]</scope>
    <source>
        <strain evidence="1">K31</strain>
    </source>
</reference>
<evidence type="ECO:0000313" key="1">
    <source>
        <dbReference type="EMBL" id="ABZ71141.1"/>
    </source>
</evidence>
<proteinExistence type="predicted"/>